<evidence type="ECO:0000256" key="1">
    <source>
        <dbReference type="SAM" id="MobiDB-lite"/>
    </source>
</evidence>
<dbReference type="Gene3D" id="3.40.640.10">
    <property type="entry name" value="Type I PLP-dependent aspartate aminotransferase-like (Major domain)"/>
    <property type="match status" value="1"/>
</dbReference>
<dbReference type="AlphaFoldDB" id="A0A1H9A669"/>
<dbReference type="Gene3D" id="3.90.1150.10">
    <property type="entry name" value="Aspartate Aminotransferase, domain 1"/>
    <property type="match status" value="1"/>
</dbReference>
<dbReference type="InterPro" id="IPR015421">
    <property type="entry name" value="PyrdxlP-dep_Trfase_major"/>
</dbReference>
<name>A0A1H9A669_9ACTN</name>
<dbReference type="SUPFAM" id="SSF53383">
    <property type="entry name" value="PLP-dependent transferases"/>
    <property type="match status" value="1"/>
</dbReference>
<protein>
    <submittedName>
        <fullName evidence="3">Selenocysteine lyase/Cysteine desulfurase</fullName>
    </submittedName>
</protein>
<feature type="region of interest" description="Disordered" evidence="1">
    <location>
        <begin position="1"/>
        <end position="27"/>
    </location>
</feature>
<dbReference type="GO" id="GO:0016829">
    <property type="term" value="F:lyase activity"/>
    <property type="evidence" value="ECO:0007669"/>
    <property type="project" value="UniProtKB-KW"/>
</dbReference>
<accession>A0A1H9A669</accession>
<proteinExistence type="predicted"/>
<sequence length="379" mass="39334">MVLVETSLPGAPDLPETPTPPTPPGLPGLPGLRDLMRAEFAPTTVYLNTASHGLTPARTADALREAVQETVEGRIDLTRWFAVIERARARFARLVGLDPDRVALGAAVSAHVSLVAGSLPPGAEVLVADGDFSSLVNPFAMRADLKLRTAPQAELADAVRPGTALVAVSAVQSADGRIADLAAVAGAARAHGARTLVDTTQAAGWLPLDAGAFDYTVCGAYKWLLCPRGTSFLTVPGDGGDLVAAQAGWVAGERPWESCYGTVEELARSARRFDVSPAFLPYLGAERSLSLVEEAGPEAIGAHDRVLAARFRAGAAELGHRPVPGDSAIVAVPGLGGASEALKEAGVEVSVRAGNLRAAFHLYNTAEDVERLLAALPRA</sequence>
<feature type="compositionally biased region" description="Pro residues" evidence="1">
    <location>
        <begin position="15"/>
        <end position="27"/>
    </location>
</feature>
<reference evidence="4" key="1">
    <citation type="submission" date="2016-10" db="EMBL/GenBank/DDBJ databases">
        <authorList>
            <person name="Varghese N."/>
            <person name="Submissions S."/>
        </authorList>
    </citation>
    <scope>NUCLEOTIDE SEQUENCE [LARGE SCALE GENOMIC DNA]</scope>
    <source>
        <strain evidence="4">CGMCC 4.3519</strain>
    </source>
</reference>
<dbReference type="PANTHER" id="PTHR43586:SF21">
    <property type="entry name" value="PYRIDOXAL PHOSPHATE (PLP)-DEPENDENT ASPARTATE AMINOTRANSFERASE SUPERFAMILY"/>
    <property type="match status" value="1"/>
</dbReference>
<evidence type="ECO:0000313" key="3">
    <source>
        <dbReference type="EMBL" id="SEP71983.1"/>
    </source>
</evidence>
<keyword evidence="3" id="KW-0456">Lyase</keyword>
<evidence type="ECO:0000259" key="2">
    <source>
        <dbReference type="Pfam" id="PF00266"/>
    </source>
</evidence>
<dbReference type="InterPro" id="IPR015424">
    <property type="entry name" value="PyrdxlP-dep_Trfase"/>
</dbReference>
<dbReference type="InterPro" id="IPR000192">
    <property type="entry name" value="Aminotrans_V_dom"/>
</dbReference>
<dbReference type="Proteomes" id="UP000199055">
    <property type="component" value="Unassembled WGS sequence"/>
</dbReference>
<gene>
    <name evidence="3" type="ORF">SAMN05216481_101896</name>
</gene>
<dbReference type="STRING" id="403935.SAMN05216481_101896"/>
<organism evidence="3 4">
    <name type="scientific">Streptomyces radiopugnans</name>
    <dbReference type="NCBI Taxonomy" id="403935"/>
    <lineage>
        <taxon>Bacteria</taxon>
        <taxon>Bacillati</taxon>
        <taxon>Actinomycetota</taxon>
        <taxon>Actinomycetes</taxon>
        <taxon>Kitasatosporales</taxon>
        <taxon>Streptomycetaceae</taxon>
        <taxon>Streptomyces</taxon>
    </lineage>
</organism>
<dbReference type="InterPro" id="IPR015422">
    <property type="entry name" value="PyrdxlP-dep_Trfase_small"/>
</dbReference>
<dbReference type="Pfam" id="PF00266">
    <property type="entry name" value="Aminotran_5"/>
    <property type="match status" value="1"/>
</dbReference>
<feature type="domain" description="Aminotransferase class V" evidence="2">
    <location>
        <begin position="82"/>
        <end position="372"/>
    </location>
</feature>
<evidence type="ECO:0000313" key="4">
    <source>
        <dbReference type="Proteomes" id="UP000199055"/>
    </source>
</evidence>
<keyword evidence="4" id="KW-1185">Reference proteome</keyword>
<dbReference type="PANTHER" id="PTHR43586">
    <property type="entry name" value="CYSTEINE DESULFURASE"/>
    <property type="match status" value="1"/>
</dbReference>
<dbReference type="EMBL" id="FOET01000001">
    <property type="protein sequence ID" value="SEP71983.1"/>
    <property type="molecule type" value="Genomic_DNA"/>
</dbReference>